<evidence type="ECO:0000259" key="3">
    <source>
        <dbReference type="Pfam" id="PF00534"/>
    </source>
</evidence>
<dbReference type="Proteomes" id="UP000259211">
    <property type="component" value="Unassembled WGS sequence"/>
</dbReference>
<dbReference type="InterPro" id="IPR001296">
    <property type="entry name" value="Glyco_trans_1"/>
</dbReference>
<dbReference type="AlphaFoldDB" id="A0A3E2DNA3"/>
<dbReference type="Pfam" id="PF00534">
    <property type="entry name" value="Glycos_transf_1"/>
    <property type="match status" value="1"/>
</dbReference>
<gene>
    <name evidence="5" type="ORF">CHT91_00085</name>
</gene>
<protein>
    <submittedName>
        <fullName evidence="5">Glycosyltransferase</fullName>
    </submittedName>
</protein>
<dbReference type="InterPro" id="IPR028098">
    <property type="entry name" value="Glyco_trans_4-like_N"/>
</dbReference>
<reference evidence="5 6" key="1">
    <citation type="submission" date="2017-07" db="EMBL/GenBank/DDBJ databases">
        <authorList>
            <person name="Sun Z.S."/>
            <person name="Albrecht U."/>
            <person name="Echele G."/>
            <person name="Lee C.C."/>
        </authorList>
    </citation>
    <scope>NUCLEOTIDE SEQUENCE [LARGE SCALE GENOMIC DNA]</scope>
    <source>
        <strain evidence="5 6">P16-029</strain>
    </source>
</reference>
<dbReference type="CDD" id="cd03801">
    <property type="entry name" value="GT4_PimA-like"/>
    <property type="match status" value="1"/>
</dbReference>
<organism evidence="5 6">
    <name type="scientific">Cutibacterium avidum</name>
    <dbReference type="NCBI Taxonomy" id="33010"/>
    <lineage>
        <taxon>Bacteria</taxon>
        <taxon>Bacillati</taxon>
        <taxon>Actinomycetota</taxon>
        <taxon>Actinomycetes</taxon>
        <taxon>Propionibacteriales</taxon>
        <taxon>Propionibacteriaceae</taxon>
        <taxon>Cutibacterium</taxon>
    </lineage>
</organism>
<evidence type="ECO:0000256" key="1">
    <source>
        <dbReference type="ARBA" id="ARBA00022676"/>
    </source>
</evidence>
<accession>A0A3E2DNA3</accession>
<name>A0A3E2DNA3_9ACTN</name>
<dbReference type="EMBL" id="NOWI01000001">
    <property type="protein sequence ID" value="RFT46774.1"/>
    <property type="molecule type" value="Genomic_DNA"/>
</dbReference>
<feature type="domain" description="Glycosyl transferase family 1" evidence="3">
    <location>
        <begin position="179"/>
        <end position="309"/>
    </location>
</feature>
<dbReference type="Gene3D" id="3.40.50.2000">
    <property type="entry name" value="Glycogen Phosphorylase B"/>
    <property type="match status" value="2"/>
</dbReference>
<dbReference type="PANTHER" id="PTHR45947:SF3">
    <property type="entry name" value="SULFOQUINOVOSYL TRANSFERASE SQD2"/>
    <property type="match status" value="1"/>
</dbReference>
<dbReference type="PANTHER" id="PTHR45947">
    <property type="entry name" value="SULFOQUINOVOSYL TRANSFERASE SQD2"/>
    <property type="match status" value="1"/>
</dbReference>
<dbReference type="GO" id="GO:0016757">
    <property type="term" value="F:glycosyltransferase activity"/>
    <property type="evidence" value="ECO:0007669"/>
    <property type="project" value="UniProtKB-KW"/>
</dbReference>
<dbReference type="SUPFAM" id="SSF53756">
    <property type="entry name" value="UDP-Glycosyltransferase/glycogen phosphorylase"/>
    <property type="match status" value="1"/>
</dbReference>
<evidence type="ECO:0000256" key="2">
    <source>
        <dbReference type="ARBA" id="ARBA00022679"/>
    </source>
</evidence>
<proteinExistence type="predicted"/>
<feature type="domain" description="Glycosyltransferase subfamily 4-like N-terminal" evidence="4">
    <location>
        <begin position="17"/>
        <end position="170"/>
    </location>
</feature>
<dbReference type="InterPro" id="IPR050194">
    <property type="entry name" value="Glycosyltransferase_grp1"/>
</dbReference>
<sequence length="347" mass="37316">MNRPTALWVSPVSSLAGVARHVLDVAQVGIPGWRMVVSCPSGPLADRLREMDVEVVDLPVETGTAVRSLRATIQQLGPDIVHSHLAKADFLATMASVGTGVKLVSTEHTIPTDRFMYHSNRASAVAMETAHRLRLTRFSGVIAVSAATEREMRRQWHIKVPITVILNGVDRPATLPSREPGLRLLSLARLSKEKNISATIRAFEHITREHPEATLTVAGTGEEDTSLKTLAHRLGLDDKVSFPGFADPDEAMASHDVIMQPSKSDNCSYTLLDALAQGMGVAASPVGGNPEILPPRCIAEADDVEALAEVAIRQGLRLDNRPALTDAIPTVAGMTEGISEVYREVVG</sequence>
<evidence type="ECO:0000313" key="5">
    <source>
        <dbReference type="EMBL" id="RFT46774.1"/>
    </source>
</evidence>
<keyword evidence="1" id="KW-0328">Glycosyltransferase</keyword>
<dbReference type="GO" id="GO:1901137">
    <property type="term" value="P:carbohydrate derivative biosynthetic process"/>
    <property type="evidence" value="ECO:0007669"/>
    <property type="project" value="UniProtKB-ARBA"/>
</dbReference>
<dbReference type="RefSeq" id="WP_065673045.1">
    <property type="nucleotide sequence ID" value="NZ_LYSN01000002.1"/>
</dbReference>
<comment type="caution">
    <text evidence="5">The sequence shown here is derived from an EMBL/GenBank/DDBJ whole genome shotgun (WGS) entry which is preliminary data.</text>
</comment>
<evidence type="ECO:0000259" key="4">
    <source>
        <dbReference type="Pfam" id="PF13439"/>
    </source>
</evidence>
<dbReference type="Pfam" id="PF13439">
    <property type="entry name" value="Glyco_transf_4"/>
    <property type="match status" value="1"/>
</dbReference>
<keyword evidence="2 5" id="KW-0808">Transferase</keyword>
<evidence type="ECO:0000313" key="6">
    <source>
        <dbReference type="Proteomes" id="UP000259211"/>
    </source>
</evidence>